<proteinExistence type="predicted"/>
<evidence type="ECO:0000313" key="1">
    <source>
        <dbReference type="EMBL" id="KAK3078141.1"/>
    </source>
</evidence>
<keyword evidence="2" id="KW-1185">Reference proteome</keyword>
<name>A0ACC3DNG8_9PEZI</name>
<reference evidence="1" key="1">
    <citation type="submission" date="2024-09" db="EMBL/GenBank/DDBJ databases">
        <title>Black Yeasts Isolated from many extreme environments.</title>
        <authorList>
            <person name="Coleine C."/>
            <person name="Stajich J.E."/>
            <person name="Selbmann L."/>
        </authorList>
    </citation>
    <scope>NUCLEOTIDE SEQUENCE</scope>
    <source>
        <strain evidence="1">CCFEE 5737</strain>
    </source>
</reference>
<dbReference type="Proteomes" id="UP001186974">
    <property type="component" value="Unassembled WGS sequence"/>
</dbReference>
<sequence length="75" mass="8245">MATEKAAAGETNALANSRRLQPKEDYALPKIGHAALMLASTVFPQEFQRMILTRICTDSNPLRLNILNPSTHTPP</sequence>
<evidence type="ECO:0000313" key="2">
    <source>
        <dbReference type="Proteomes" id="UP001186974"/>
    </source>
</evidence>
<dbReference type="EMBL" id="JAWDJW010002164">
    <property type="protein sequence ID" value="KAK3078141.1"/>
    <property type="molecule type" value="Genomic_DNA"/>
</dbReference>
<accession>A0ACC3DNG8</accession>
<gene>
    <name evidence="1" type="ORF">LTS18_008341</name>
</gene>
<organism evidence="1 2">
    <name type="scientific">Coniosporium uncinatum</name>
    <dbReference type="NCBI Taxonomy" id="93489"/>
    <lineage>
        <taxon>Eukaryota</taxon>
        <taxon>Fungi</taxon>
        <taxon>Dikarya</taxon>
        <taxon>Ascomycota</taxon>
        <taxon>Pezizomycotina</taxon>
        <taxon>Dothideomycetes</taxon>
        <taxon>Dothideomycetes incertae sedis</taxon>
        <taxon>Coniosporium</taxon>
    </lineage>
</organism>
<protein>
    <submittedName>
        <fullName evidence="1">Uncharacterized protein</fullName>
    </submittedName>
</protein>
<comment type="caution">
    <text evidence="1">The sequence shown here is derived from an EMBL/GenBank/DDBJ whole genome shotgun (WGS) entry which is preliminary data.</text>
</comment>